<reference evidence="2" key="1">
    <citation type="journal article" date="2019" name="Int. J. Syst. Evol. Microbiol.">
        <title>The Global Catalogue of Microorganisms (GCM) 10K type strain sequencing project: providing services to taxonomists for standard genome sequencing and annotation.</title>
        <authorList>
            <consortium name="The Broad Institute Genomics Platform"/>
            <consortium name="The Broad Institute Genome Sequencing Center for Infectious Disease"/>
            <person name="Wu L."/>
            <person name="Ma J."/>
        </authorList>
    </citation>
    <scope>NUCLEOTIDE SEQUENCE [LARGE SCALE GENOMIC DNA]</scope>
    <source>
        <strain evidence="2">KCTC 12848</strain>
    </source>
</reference>
<evidence type="ECO:0000313" key="2">
    <source>
        <dbReference type="Proteomes" id="UP001595833"/>
    </source>
</evidence>
<dbReference type="RefSeq" id="WP_344036498.1">
    <property type="nucleotide sequence ID" value="NZ_BAAAKE010000005.1"/>
</dbReference>
<evidence type="ECO:0000313" key="1">
    <source>
        <dbReference type="EMBL" id="MFC5053636.1"/>
    </source>
</evidence>
<keyword evidence="2" id="KW-1185">Reference proteome</keyword>
<protein>
    <submittedName>
        <fullName evidence="1">Uncharacterized protein</fullName>
    </submittedName>
</protein>
<dbReference type="Proteomes" id="UP001595833">
    <property type="component" value="Unassembled WGS sequence"/>
</dbReference>
<accession>A0ABV9XZ03</accession>
<organism evidence="1 2">
    <name type="scientific">Saccharothrix xinjiangensis</name>
    <dbReference type="NCBI Taxonomy" id="204798"/>
    <lineage>
        <taxon>Bacteria</taxon>
        <taxon>Bacillati</taxon>
        <taxon>Actinomycetota</taxon>
        <taxon>Actinomycetes</taxon>
        <taxon>Pseudonocardiales</taxon>
        <taxon>Pseudonocardiaceae</taxon>
        <taxon>Saccharothrix</taxon>
    </lineage>
</organism>
<sequence>MTTPRPTHSPTRDQIAGGEGIRWDADPVFEFADEVDALMTVELLGQELKAARRQVEATMAYLATAMRAARKVHEDGRPTSKKAIWDASGLAKQTAYDIFDG</sequence>
<dbReference type="EMBL" id="JBHSJB010000007">
    <property type="protein sequence ID" value="MFC5053636.1"/>
    <property type="molecule type" value="Genomic_DNA"/>
</dbReference>
<name>A0ABV9XZ03_9PSEU</name>
<comment type="caution">
    <text evidence="1">The sequence shown here is derived from an EMBL/GenBank/DDBJ whole genome shotgun (WGS) entry which is preliminary data.</text>
</comment>
<proteinExistence type="predicted"/>
<gene>
    <name evidence="1" type="ORF">ACFPFM_07675</name>
</gene>